<dbReference type="InterPro" id="IPR010730">
    <property type="entry name" value="HET"/>
</dbReference>
<accession>A0A8H4JY08</accession>
<comment type="caution">
    <text evidence="2">The sequence shown here is derived from an EMBL/GenBank/DDBJ whole genome shotgun (WGS) entry which is preliminary data.</text>
</comment>
<gene>
    <name evidence="2" type="ORF">F53441_12278</name>
</gene>
<keyword evidence="3" id="KW-1185">Reference proteome</keyword>
<dbReference type="PANTHER" id="PTHR24148:SF64">
    <property type="entry name" value="HETEROKARYON INCOMPATIBILITY DOMAIN-CONTAINING PROTEIN"/>
    <property type="match status" value="1"/>
</dbReference>
<protein>
    <submittedName>
        <fullName evidence="2">HET-domain-containing protein</fullName>
    </submittedName>
</protein>
<dbReference type="OrthoDB" id="3553147at2759"/>
<dbReference type="PANTHER" id="PTHR24148">
    <property type="entry name" value="ANKYRIN REPEAT DOMAIN-CONTAINING PROTEIN 39 HOMOLOG-RELATED"/>
    <property type="match status" value="1"/>
</dbReference>
<feature type="non-terminal residue" evidence="2">
    <location>
        <position position="601"/>
    </location>
</feature>
<reference evidence="2" key="1">
    <citation type="submission" date="2020-01" db="EMBL/GenBank/DDBJ databases">
        <title>Identification and distribution of gene clusters putatively required for synthesis of sphingolipid metabolism inhibitors in phylogenetically diverse species of the filamentous fungus Fusarium.</title>
        <authorList>
            <person name="Kim H.-S."/>
            <person name="Busman M."/>
            <person name="Brown D.W."/>
            <person name="Divon H."/>
            <person name="Uhlig S."/>
            <person name="Proctor R.H."/>
        </authorList>
    </citation>
    <scope>NUCLEOTIDE SEQUENCE</scope>
    <source>
        <strain evidence="2">NRRL 53441</strain>
    </source>
</reference>
<sequence>MAVFKYQQLRPYWLDFVRLIILKPARSHNAPLECRIITFPLSDLPQYEAVSYTWDNQKPCRPLHVDGSILLVTPNVESALRHMRGRIINRRIWIDSVCIDQSSMPDRLDQIAKMDKVYQTASRVIIWLGEGDGATTRAMKLLQWRLPIYKLGLHLPFCRYRAKAALASLRADFQAALVNPAPPPQVNQPSEFWGLRRVIHHNWFRRLWTLQEISLATRAIVQCGHTKISWRGISNALTFEGVFLQPRVPTPMLMEGGYNPGTPTHHSSFLRRMHQIQCLQEWVRRSKQLSPLLPVQDRPPLAFIINLVLTGISPECQATEEQDRFFSLLGIHKALGIRLFPYLHLRNMSLPVIITRVFRDLALKYNSLEFLLHTTGEPWAADQPSWVPSHADVPWSSGQYHVPPDNTVVDKFQFNGNVLKLTGCFVDKVASVSSVMMHGDESWFQRYATDGMITEDFLARVNDWLLFVRKATASQDLNYEEKLLLLFKLLLHPQVLPYYENAGLIHHHASFTYHRLVQHFRSWLEKVEGMNEELTKWNEWMFDEVQHFVSSEYINIQANSVPMIASIGYTRALLVVQDWVRDYTAKKVLLVTSQGHVGIAW</sequence>
<feature type="domain" description="Heterokaryon incompatibility" evidence="1">
    <location>
        <begin position="47"/>
        <end position="212"/>
    </location>
</feature>
<dbReference type="EMBL" id="JAADJG010000661">
    <property type="protein sequence ID" value="KAF4440330.1"/>
    <property type="molecule type" value="Genomic_DNA"/>
</dbReference>
<dbReference type="Pfam" id="PF06985">
    <property type="entry name" value="HET"/>
    <property type="match status" value="1"/>
</dbReference>
<dbReference type="Proteomes" id="UP000605986">
    <property type="component" value="Unassembled WGS sequence"/>
</dbReference>
<evidence type="ECO:0000259" key="1">
    <source>
        <dbReference type="Pfam" id="PF06985"/>
    </source>
</evidence>
<dbReference type="InterPro" id="IPR052895">
    <property type="entry name" value="HetReg/Transcr_Mod"/>
</dbReference>
<dbReference type="AlphaFoldDB" id="A0A8H4JY08"/>
<evidence type="ECO:0000313" key="2">
    <source>
        <dbReference type="EMBL" id="KAF4440330.1"/>
    </source>
</evidence>
<proteinExistence type="predicted"/>
<name>A0A8H4JY08_9HYPO</name>
<organism evidence="2 3">
    <name type="scientific">Fusarium austroafricanum</name>
    <dbReference type="NCBI Taxonomy" id="2364996"/>
    <lineage>
        <taxon>Eukaryota</taxon>
        <taxon>Fungi</taxon>
        <taxon>Dikarya</taxon>
        <taxon>Ascomycota</taxon>
        <taxon>Pezizomycotina</taxon>
        <taxon>Sordariomycetes</taxon>
        <taxon>Hypocreomycetidae</taxon>
        <taxon>Hypocreales</taxon>
        <taxon>Nectriaceae</taxon>
        <taxon>Fusarium</taxon>
        <taxon>Fusarium concolor species complex</taxon>
    </lineage>
</organism>
<evidence type="ECO:0000313" key="3">
    <source>
        <dbReference type="Proteomes" id="UP000605986"/>
    </source>
</evidence>